<dbReference type="Pfam" id="PF03799">
    <property type="entry name" value="FtsQ_DivIB_C"/>
    <property type="match status" value="1"/>
</dbReference>
<dbReference type="HAMAP" id="MF_00911">
    <property type="entry name" value="FtsQ_subfam"/>
    <property type="match status" value="1"/>
</dbReference>
<dbReference type="InterPro" id="IPR005548">
    <property type="entry name" value="Cell_div_FtsQ/DivIB_C"/>
</dbReference>
<comment type="caution">
    <text evidence="11">The sequence shown here is derived from an EMBL/GenBank/DDBJ whole genome shotgun (WGS) entry which is preliminary data.</text>
</comment>
<dbReference type="EMBL" id="BAABMM010000040">
    <property type="protein sequence ID" value="GAA5252881.1"/>
    <property type="molecule type" value="Genomic_DNA"/>
</dbReference>
<keyword evidence="6 9" id="KW-1133">Transmembrane helix</keyword>
<dbReference type="InterPro" id="IPR013685">
    <property type="entry name" value="POTRA_FtsQ_type"/>
</dbReference>
<evidence type="ECO:0000256" key="7">
    <source>
        <dbReference type="ARBA" id="ARBA00023136"/>
    </source>
</evidence>
<keyword evidence="2 9" id="KW-1003">Cell membrane</keyword>
<evidence type="ECO:0000256" key="5">
    <source>
        <dbReference type="ARBA" id="ARBA00022692"/>
    </source>
</evidence>
<dbReference type="GO" id="GO:0051301">
    <property type="term" value="P:cell division"/>
    <property type="evidence" value="ECO:0007669"/>
    <property type="project" value="UniProtKB-KW"/>
</dbReference>
<evidence type="ECO:0000313" key="11">
    <source>
        <dbReference type="EMBL" id="GAA5252881.1"/>
    </source>
</evidence>
<feature type="domain" description="POTRA" evidence="10">
    <location>
        <begin position="74"/>
        <end position="142"/>
    </location>
</feature>
<sequence length="268" mass="31186">MNHEKKTSSNNKNKKKTNNISLRRKLGLIYKKAILGLKIALIIFVCLFGFTKYFAGIKTYLTTNIYQTTTKLGFKLENVIIEGQQNVDEPTILKVLNANNGSPIFALKLDEMRNNLKQNKWIKEVYVSRRLPNTVYIKLFEREPIAIWQINNQLFLVDEEGYEISKNIRPFPHLLHVVGEGANIYAGKLVLELQQYPALMNKALVAIRVGDRRWDLNLKGNISIKLPEKEFEEALKYVDALNKANKLFNQNYKALDLRDKNKYYIEKY</sequence>
<evidence type="ECO:0000256" key="6">
    <source>
        <dbReference type="ARBA" id="ARBA00022989"/>
    </source>
</evidence>
<dbReference type="PANTHER" id="PTHR35851">
    <property type="entry name" value="CELL DIVISION PROTEIN FTSQ"/>
    <property type="match status" value="1"/>
</dbReference>
<accession>A0ABP9TWA0</accession>
<comment type="function">
    <text evidence="9">Essential cell division protein.</text>
</comment>
<evidence type="ECO:0000259" key="10">
    <source>
        <dbReference type="PROSITE" id="PS51779"/>
    </source>
</evidence>
<keyword evidence="3 9" id="KW-0997">Cell inner membrane</keyword>
<organism evidence="11 12">
    <name type="scientific">Candidatus Rickettsia kedanie</name>
    <dbReference type="NCBI Taxonomy" id="3115352"/>
    <lineage>
        <taxon>Bacteria</taxon>
        <taxon>Pseudomonadati</taxon>
        <taxon>Pseudomonadota</taxon>
        <taxon>Alphaproteobacteria</taxon>
        <taxon>Rickettsiales</taxon>
        <taxon>Rickettsiaceae</taxon>
        <taxon>Rickettsieae</taxon>
        <taxon>Rickettsia</taxon>
        <taxon>spotted fever group</taxon>
    </lineage>
</organism>
<dbReference type="RefSeq" id="WP_412708499.1">
    <property type="nucleotide sequence ID" value="NZ_BAABMM010000040.1"/>
</dbReference>
<gene>
    <name evidence="9" type="primary">ftsQ</name>
    <name evidence="11" type="ORF">KNCP2_11690</name>
</gene>
<dbReference type="Pfam" id="PF08478">
    <property type="entry name" value="POTRA_1"/>
    <property type="match status" value="1"/>
</dbReference>
<feature type="transmembrane region" description="Helical" evidence="9">
    <location>
        <begin position="33"/>
        <end position="55"/>
    </location>
</feature>
<comment type="similarity">
    <text evidence="9">Belongs to the FtsQ/DivIB family. FtsQ subfamily.</text>
</comment>
<evidence type="ECO:0000256" key="4">
    <source>
        <dbReference type="ARBA" id="ARBA00022618"/>
    </source>
</evidence>
<keyword evidence="8 9" id="KW-0131">Cell cycle</keyword>
<keyword evidence="7 9" id="KW-0472">Membrane</keyword>
<keyword evidence="12" id="KW-1185">Reference proteome</keyword>
<dbReference type="InterPro" id="IPR034746">
    <property type="entry name" value="POTRA"/>
</dbReference>
<evidence type="ECO:0000256" key="9">
    <source>
        <dbReference type="HAMAP-Rule" id="MF_00911"/>
    </source>
</evidence>
<reference evidence="11 12" key="1">
    <citation type="journal article" date="2024" name="Microbiol. Immunol.">
        <title>Discovery of a novel spotted fever group Rickettsia, 'Candidatus Rickettsia kedanie,' in unfed larval chigger mites, Leptotrombidium scutellare.</title>
        <authorList>
            <person name="Ogawa M."/>
            <person name="Matsutani M."/>
            <person name="Katayama T."/>
            <person name="Takada N."/>
            <person name="Noda S."/>
            <person name="Takahashi M."/>
            <person name="Kageyama D."/>
            <person name="Hanaoka N."/>
            <person name="Ebihara H."/>
        </authorList>
    </citation>
    <scope>NUCLEOTIDE SEQUENCE [LARGE SCALE GENOMIC DNA]</scope>
    <source>
        <strain evidence="11 12">KNCP2-13</strain>
    </source>
</reference>
<dbReference type="PROSITE" id="PS51779">
    <property type="entry name" value="POTRA"/>
    <property type="match status" value="1"/>
</dbReference>
<dbReference type="Proteomes" id="UP001628124">
    <property type="component" value="Unassembled WGS sequence"/>
</dbReference>
<keyword evidence="5 9" id="KW-0812">Transmembrane</keyword>
<evidence type="ECO:0000256" key="1">
    <source>
        <dbReference type="ARBA" id="ARBA00004370"/>
    </source>
</evidence>
<evidence type="ECO:0000256" key="8">
    <source>
        <dbReference type="ARBA" id="ARBA00023306"/>
    </source>
</evidence>
<name>A0ABP9TWA0_9RICK</name>
<evidence type="ECO:0000313" key="12">
    <source>
        <dbReference type="Proteomes" id="UP001628124"/>
    </source>
</evidence>
<evidence type="ECO:0000256" key="2">
    <source>
        <dbReference type="ARBA" id="ARBA00022475"/>
    </source>
</evidence>
<keyword evidence="4 9" id="KW-0132">Cell division</keyword>
<comment type="subcellular location">
    <subcellularLocation>
        <location evidence="9">Cell inner membrane</location>
        <topology evidence="9">Single-pass type II membrane protein</topology>
    </subcellularLocation>
    <subcellularLocation>
        <location evidence="1">Membrane</location>
    </subcellularLocation>
    <text evidence="9">Localizes to the division septum.</text>
</comment>
<dbReference type="PANTHER" id="PTHR35851:SF1">
    <property type="entry name" value="CELL DIVISION PROTEIN FTSQ"/>
    <property type="match status" value="1"/>
</dbReference>
<proteinExistence type="inferred from homology"/>
<evidence type="ECO:0000256" key="3">
    <source>
        <dbReference type="ARBA" id="ARBA00022519"/>
    </source>
</evidence>
<protein>
    <recommendedName>
        <fullName evidence="9">Cell division protein FtsQ</fullName>
    </recommendedName>
</protein>
<dbReference type="Gene3D" id="3.10.20.310">
    <property type="entry name" value="membrane protein fhac"/>
    <property type="match status" value="1"/>
</dbReference>
<dbReference type="InterPro" id="IPR026579">
    <property type="entry name" value="FtsQ"/>
</dbReference>